<dbReference type="Pfam" id="PF05043">
    <property type="entry name" value="Mga"/>
    <property type="match status" value="1"/>
</dbReference>
<evidence type="ECO:0000259" key="1">
    <source>
        <dbReference type="Pfam" id="PF05043"/>
    </source>
</evidence>
<sequence>MYELLLEKEARLFFGLVQTLAQKNGQSLAQLTEDLAASAHQILLSIHRWRVKGQHLQVGVDVVKDNGRLYVLKSENFDQRTLFAQLLQNSIAVDLLWLLWHNPSFGIGELAQATFHSPQTIRRRLRGVLPLLSQYDLQLTLQKRPVIQGAEAQLRFFYLHLTFLQEGIWGGEEPKHALDQVSRLGAERRKQGSLIEGDWFDHQWIESTLGLGEYVVNERGFRFLWHQLAGLEPVWISGQLDQALRRFFDYESIFLPYERELSGALYRILLMALLFKGDLSLALTKEKASINVSVNRLERLFQEYLPQYDQLKALHPELGTCYGMILQEFRQMLSPLKRVGSC</sequence>
<reference evidence="2" key="1">
    <citation type="submission" date="2023-03" db="EMBL/GenBank/DDBJ databases">
        <authorList>
            <person name="Shen W."/>
            <person name="Cai J."/>
        </authorList>
    </citation>
    <scope>NUCLEOTIDE SEQUENCE</scope>
    <source>
        <strain evidence="2">B226-2</strain>
    </source>
</reference>
<gene>
    <name evidence="2" type="ORF">P7H43_07155</name>
</gene>
<protein>
    <submittedName>
        <fullName evidence="2">Helix-turn-helix domain-containing protein</fullName>
    </submittedName>
</protein>
<accession>A0AAW8U1U4</accession>
<proteinExistence type="predicted"/>
<organism evidence="2 3">
    <name type="scientific">Enterococcus asini</name>
    <dbReference type="NCBI Taxonomy" id="57732"/>
    <lineage>
        <taxon>Bacteria</taxon>
        <taxon>Bacillati</taxon>
        <taxon>Bacillota</taxon>
        <taxon>Bacilli</taxon>
        <taxon>Lactobacillales</taxon>
        <taxon>Enterococcaceae</taxon>
        <taxon>Enterococcus</taxon>
    </lineage>
</organism>
<evidence type="ECO:0000313" key="2">
    <source>
        <dbReference type="EMBL" id="MDT2810257.1"/>
    </source>
</evidence>
<name>A0AAW8U1U4_9ENTE</name>
<dbReference type="InterPro" id="IPR007737">
    <property type="entry name" value="Mga_HTH"/>
</dbReference>
<dbReference type="RefSeq" id="WP_270597291.1">
    <property type="nucleotide sequence ID" value="NZ_JAQESC010000003.1"/>
</dbReference>
<evidence type="ECO:0000313" key="3">
    <source>
        <dbReference type="Proteomes" id="UP001256711"/>
    </source>
</evidence>
<comment type="caution">
    <text evidence="2">The sequence shown here is derived from an EMBL/GenBank/DDBJ whole genome shotgun (WGS) entry which is preliminary data.</text>
</comment>
<dbReference type="AlphaFoldDB" id="A0AAW8U1U4"/>
<dbReference type="Proteomes" id="UP001256711">
    <property type="component" value="Unassembled WGS sequence"/>
</dbReference>
<dbReference type="EMBL" id="JARQBJ010000003">
    <property type="protein sequence ID" value="MDT2810257.1"/>
    <property type="molecule type" value="Genomic_DNA"/>
</dbReference>
<feature type="domain" description="Mga helix-turn-helix" evidence="1">
    <location>
        <begin position="76"/>
        <end position="161"/>
    </location>
</feature>